<dbReference type="Proteomes" id="UP000257109">
    <property type="component" value="Unassembled WGS sequence"/>
</dbReference>
<dbReference type="OrthoDB" id="418757at2759"/>
<protein>
    <recommendedName>
        <fullName evidence="3">Retrovirus-related Pol polyprotein from transposon TNT 1-94</fullName>
    </recommendedName>
</protein>
<organism evidence="1 2">
    <name type="scientific">Mucuna pruriens</name>
    <name type="common">Velvet bean</name>
    <name type="synonym">Dolichos pruriens</name>
    <dbReference type="NCBI Taxonomy" id="157652"/>
    <lineage>
        <taxon>Eukaryota</taxon>
        <taxon>Viridiplantae</taxon>
        <taxon>Streptophyta</taxon>
        <taxon>Embryophyta</taxon>
        <taxon>Tracheophyta</taxon>
        <taxon>Spermatophyta</taxon>
        <taxon>Magnoliopsida</taxon>
        <taxon>eudicotyledons</taxon>
        <taxon>Gunneridae</taxon>
        <taxon>Pentapetalae</taxon>
        <taxon>rosids</taxon>
        <taxon>fabids</taxon>
        <taxon>Fabales</taxon>
        <taxon>Fabaceae</taxon>
        <taxon>Papilionoideae</taxon>
        <taxon>50 kb inversion clade</taxon>
        <taxon>NPAAA clade</taxon>
        <taxon>indigoferoid/millettioid clade</taxon>
        <taxon>Phaseoleae</taxon>
        <taxon>Mucuna</taxon>
    </lineage>
</organism>
<gene>
    <name evidence="1" type="ORF">CR513_01962</name>
</gene>
<evidence type="ECO:0008006" key="3">
    <source>
        <dbReference type="Google" id="ProtNLM"/>
    </source>
</evidence>
<dbReference type="EMBL" id="QJKJ01000334">
    <property type="protein sequence ID" value="RDY13162.1"/>
    <property type="molecule type" value="Genomic_DNA"/>
</dbReference>
<comment type="caution">
    <text evidence="1">The sequence shown here is derived from an EMBL/GenBank/DDBJ whole genome shotgun (WGS) entry which is preliminary data.</text>
</comment>
<accession>A0A371IDP3</accession>
<name>A0A371IDP3_MUCPR</name>
<evidence type="ECO:0000313" key="2">
    <source>
        <dbReference type="Proteomes" id="UP000257109"/>
    </source>
</evidence>
<evidence type="ECO:0000313" key="1">
    <source>
        <dbReference type="EMBL" id="RDY13162.1"/>
    </source>
</evidence>
<reference evidence="1" key="1">
    <citation type="submission" date="2018-05" db="EMBL/GenBank/DDBJ databases">
        <title>Draft genome of Mucuna pruriens seed.</title>
        <authorList>
            <person name="Nnadi N.E."/>
            <person name="Vos R."/>
            <person name="Hasami M.H."/>
            <person name="Devisetty U.K."/>
            <person name="Aguiy J.C."/>
        </authorList>
    </citation>
    <scope>NUCLEOTIDE SEQUENCE [LARGE SCALE GENOMIC DNA]</scope>
    <source>
        <strain evidence="1">JCA_2017</strain>
    </source>
</reference>
<proteinExistence type="predicted"/>
<dbReference type="AlphaFoldDB" id="A0A371IDP3"/>
<feature type="non-terminal residue" evidence="1">
    <location>
        <position position="1"/>
    </location>
</feature>
<sequence>MDDNVYNHIASEIHVKTLWEKIESLYASNLRKALHCQMSKMGIKFENEILGLLLLNSLSKSWDTFKVFITNLVPNGVVSL</sequence>
<keyword evidence="2" id="KW-1185">Reference proteome</keyword>